<gene>
    <name evidence="3" type="ORF">CLODIP_2_CD00036</name>
</gene>
<dbReference type="SMART" id="SM00494">
    <property type="entry name" value="ChtBD2"/>
    <property type="match status" value="1"/>
</dbReference>
<evidence type="ECO:0000259" key="2">
    <source>
        <dbReference type="PROSITE" id="PS50940"/>
    </source>
</evidence>
<proteinExistence type="predicted"/>
<dbReference type="PROSITE" id="PS50940">
    <property type="entry name" value="CHIT_BIND_II"/>
    <property type="match status" value="1"/>
</dbReference>
<dbReference type="InterPro" id="IPR002557">
    <property type="entry name" value="Chitin-bd_dom"/>
</dbReference>
<protein>
    <recommendedName>
        <fullName evidence="2">Chitin-binding type-2 domain-containing protein</fullName>
    </recommendedName>
</protein>
<dbReference type="SUPFAM" id="SSF57625">
    <property type="entry name" value="Invertebrate chitin-binding proteins"/>
    <property type="match status" value="1"/>
</dbReference>
<name>A0A8S1DBQ6_9INSE</name>
<dbReference type="Gene3D" id="2.170.140.10">
    <property type="entry name" value="Chitin binding domain"/>
    <property type="match status" value="1"/>
</dbReference>
<feature type="domain" description="Chitin-binding type-2" evidence="2">
    <location>
        <begin position="35"/>
        <end position="96"/>
    </location>
</feature>
<evidence type="ECO:0000313" key="3">
    <source>
        <dbReference type="EMBL" id="CAB3379868.1"/>
    </source>
</evidence>
<dbReference type="Pfam" id="PF01607">
    <property type="entry name" value="CBM_14"/>
    <property type="match status" value="1"/>
</dbReference>
<keyword evidence="1" id="KW-0732">Signal</keyword>
<dbReference type="EMBL" id="CADEPI010000196">
    <property type="protein sequence ID" value="CAB3379868.1"/>
    <property type="molecule type" value="Genomic_DNA"/>
</dbReference>
<evidence type="ECO:0000313" key="4">
    <source>
        <dbReference type="Proteomes" id="UP000494165"/>
    </source>
</evidence>
<dbReference type="AlphaFoldDB" id="A0A8S1DBQ6"/>
<dbReference type="GO" id="GO:0008061">
    <property type="term" value="F:chitin binding"/>
    <property type="evidence" value="ECO:0007669"/>
    <property type="project" value="InterPro"/>
</dbReference>
<dbReference type="InterPro" id="IPR036508">
    <property type="entry name" value="Chitin-bd_dom_sf"/>
</dbReference>
<accession>A0A8S1DBQ6</accession>
<dbReference type="Proteomes" id="UP000494165">
    <property type="component" value="Unassembled WGS sequence"/>
</dbReference>
<dbReference type="GO" id="GO:0005576">
    <property type="term" value="C:extracellular region"/>
    <property type="evidence" value="ECO:0007669"/>
    <property type="project" value="InterPro"/>
</dbReference>
<sequence length="309" mass="34249">MGVLNTILGLALVSLVRKASGIAYANFKSDMYCDPVRCFNSDGSQKPFGEIVRADTCDGYCVCLADATRLMKCPDSLVFNEHLKVCDYPERVKCSLDFRSEKSQQEFERQHPGLIRSQGYDVNQWRQLWNCANSAKEVNPETQSNSGPQSNSGSQTIVVDCKAIPPGPPPNPSDDENNCKMVIPQGTDCAGQNEALSKIYCAIKSYLKCDRMHHPDPKEPVIRHPAPPSRIRTPTTPHLLHNDGCAFDDYPCYHDCSSCSFDDCGRPRLFPAELRQLPGCRVTCTPCPNHDYGCAFDNCSPCSDHDCPS</sequence>
<dbReference type="OrthoDB" id="9987187at2759"/>
<evidence type="ECO:0000256" key="1">
    <source>
        <dbReference type="SAM" id="SignalP"/>
    </source>
</evidence>
<feature type="signal peptide" evidence="1">
    <location>
        <begin position="1"/>
        <end position="21"/>
    </location>
</feature>
<feature type="chain" id="PRO_5035757558" description="Chitin-binding type-2 domain-containing protein" evidence="1">
    <location>
        <begin position="22"/>
        <end position="309"/>
    </location>
</feature>
<keyword evidence="4" id="KW-1185">Reference proteome</keyword>
<organism evidence="3 4">
    <name type="scientific">Cloeon dipterum</name>
    <dbReference type="NCBI Taxonomy" id="197152"/>
    <lineage>
        <taxon>Eukaryota</taxon>
        <taxon>Metazoa</taxon>
        <taxon>Ecdysozoa</taxon>
        <taxon>Arthropoda</taxon>
        <taxon>Hexapoda</taxon>
        <taxon>Insecta</taxon>
        <taxon>Pterygota</taxon>
        <taxon>Palaeoptera</taxon>
        <taxon>Ephemeroptera</taxon>
        <taxon>Pisciforma</taxon>
        <taxon>Baetidae</taxon>
        <taxon>Cloeon</taxon>
    </lineage>
</organism>
<comment type="caution">
    <text evidence="3">The sequence shown here is derived from an EMBL/GenBank/DDBJ whole genome shotgun (WGS) entry which is preliminary data.</text>
</comment>
<reference evidence="3 4" key="1">
    <citation type="submission" date="2020-04" db="EMBL/GenBank/DDBJ databases">
        <authorList>
            <person name="Alioto T."/>
            <person name="Alioto T."/>
            <person name="Gomez Garrido J."/>
        </authorList>
    </citation>
    <scope>NUCLEOTIDE SEQUENCE [LARGE SCALE GENOMIC DNA]</scope>
</reference>